<dbReference type="CDD" id="cd00170">
    <property type="entry name" value="SEC14"/>
    <property type="match status" value="1"/>
</dbReference>
<dbReference type="InterPro" id="IPR036865">
    <property type="entry name" value="CRAL-TRIO_dom_sf"/>
</dbReference>
<dbReference type="InterPro" id="IPR053302">
    <property type="entry name" value="CRAL-TRIO_domain"/>
</dbReference>
<feature type="compositionally biased region" description="Polar residues" evidence="1">
    <location>
        <begin position="10"/>
        <end position="19"/>
    </location>
</feature>
<dbReference type="SUPFAM" id="SSF46938">
    <property type="entry name" value="CRAL/TRIO N-terminal domain"/>
    <property type="match status" value="1"/>
</dbReference>
<name>A0A1I7YJ00_9BILA</name>
<dbReference type="SUPFAM" id="SSF101576">
    <property type="entry name" value="Supernatant protein factor (SPF), C-terminal domain"/>
    <property type="match status" value="1"/>
</dbReference>
<proteinExistence type="predicted"/>
<sequence length="428" mass="48470">MVAVPPGSASFGTPNNRHSSYLRPLPQPPRGSMSFAVDRDTSKITMTVKPNISPSDRQWIDKLRDTVKDDLTPYYDTDFNLLRWLKGHDYNLDVIVPKLRNHLTFRKSHWQLDSVASQPRDHPIHQHWKAGLTGLAGKTANVLVNIEQSGNNDYYGMLQSYSITDVLKARVHDLESMLAAVMEHEKKTGEQTSVMYIMDLNGLKFDRHTMGLLTGPLASISSFMSEHYHYVELIHSFVLVAAPSFISAIWTVAKPLLPEKTKNKVKIFGSDWREAVLNIAAPDSLPAYWNVPGEEERFHANVLRAVPFDPALYYRGKIDEKATLLNVSAGKTGIYKIQAEKGQRLSWSFSTDGHFGYGVYFSKDENESDRQKMTPVYPVFTKVPGPTTVPLHDAITCPATGTYMFWYTNEHAWLHTLKIHHIIRAESI</sequence>
<evidence type="ECO:0000259" key="2">
    <source>
        <dbReference type="PROSITE" id="PS50191"/>
    </source>
</evidence>
<dbReference type="SUPFAM" id="SSF52087">
    <property type="entry name" value="CRAL/TRIO domain"/>
    <property type="match status" value="1"/>
</dbReference>
<dbReference type="PANTHER" id="PTHR47159:SF3">
    <property type="entry name" value="CRAL-TRIO DOMAIN-CONTAINING PROTEIN"/>
    <property type="match status" value="1"/>
</dbReference>
<dbReference type="InterPro" id="IPR036273">
    <property type="entry name" value="CRAL/TRIO_N_dom_sf"/>
</dbReference>
<feature type="domain" description="CRAL-TRIO" evidence="2">
    <location>
        <begin position="120"/>
        <end position="297"/>
    </location>
</feature>
<protein>
    <submittedName>
        <fullName evidence="4">CRAL-TRIO domain-containing protein</fullName>
    </submittedName>
</protein>
<accession>A0A1I7YJ00</accession>
<dbReference type="PANTHER" id="PTHR47159">
    <property type="entry name" value="PROTEIN CBG07705-RELATED"/>
    <property type="match status" value="1"/>
</dbReference>
<dbReference type="AlphaFoldDB" id="A0A1I7YJ00"/>
<evidence type="ECO:0000313" key="3">
    <source>
        <dbReference type="Proteomes" id="UP000095287"/>
    </source>
</evidence>
<evidence type="ECO:0000256" key="1">
    <source>
        <dbReference type="SAM" id="MobiDB-lite"/>
    </source>
</evidence>
<dbReference type="Gene3D" id="3.40.525.10">
    <property type="entry name" value="CRAL-TRIO lipid binding domain"/>
    <property type="match status" value="1"/>
</dbReference>
<dbReference type="InterPro" id="IPR036598">
    <property type="entry name" value="GOLD_dom_sf"/>
</dbReference>
<feature type="region of interest" description="Disordered" evidence="1">
    <location>
        <begin position="1"/>
        <end position="33"/>
    </location>
</feature>
<dbReference type="InterPro" id="IPR001251">
    <property type="entry name" value="CRAL-TRIO_dom"/>
</dbReference>
<keyword evidence="3" id="KW-1185">Reference proteome</keyword>
<dbReference type="Pfam" id="PF25883">
    <property type="entry name" value="F28H7_8_C"/>
    <property type="match status" value="1"/>
</dbReference>
<dbReference type="Gene3D" id="2.60.120.680">
    <property type="entry name" value="GOLD domain"/>
    <property type="match status" value="1"/>
</dbReference>
<dbReference type="InterPro" id="IPR058960">
    <property type="entry name" value="Ctg-1-like_C"/>
</dbReference>
<reference evidence="4" key="1">
    <citation type="submission" date="2016-11" db="UniProtKB">
        <authorList>
            <consortium name="WormBaseParasite"/>
        </authorList>
    </citation>
    <scope>IDENTIFICATION</scope>
</reference>
<evidence type="ECO:0000313" key="4">
    <source>
        <dbReference type="WBParaSite" id="L893_g16814.t2"/>
    </source>
</evidence>
<dbReference type="Pfam" id="PF00650">
    <property type="entry name" value="CRAL_TRIO"/>
    <property type="match status" value="1"/>
</dbReference>
<organism evidence="3 4">
    <name type="scientific">Steinernema glaseri</name>
    <dbReference type="NCBI Taxonomy" id="37863"/>
    <lineage>
        <taxon>Eukaryota</taxon>
        <taxon>Metazoa</taxon>
        <taxon>Ecdysozoa</taxon>
        <taxon>Nematoda</taxon>
        <taxon>Chromadorea</taxon>
        <taxon>Rhabditida</taxon>
        <taxon>Tylenchina</taxon>
        <taxon>Panagrolaimomorpha</taxon>
        <taxon>Strongyloidoidea</taxon>
        <taxon>Steinernematidae</taxon>
        <taxon>Steinernema</taxon>
    </lineage>
</organism>
<dbReference type="WBParaSite" id="L893_g16814.t2">
    <property type="protein sequence ID" value="L893_g16814.t2"/>
    <property type="gene ID" value="L893_g16814"/>
</dbReference>
<dbReference type="Proteomes" id="UP000095287">
    <property type="component" value="Unplaced"/>
</dbReference>
<dbReference type="SMART" id="SM00516">
    <property type="entry name" value="SEC14"/>
    <property type="match status" value="1"/>
</dbReference>
<dbReference type="PROSITE" id="PS50191">
    <property type="entry name" value="CRAL_TRIO"/>
    <property type="match status" value="1"/>
</dbReference>